<dbReference type="NCBIfam" id="TIGR03083">
    <property type="entry name" value="maleylpyruvate isomerase family mycothiol-dependent enzyme"/>
    <property type="match status" value="1"/>
</dbReference>
<organism evidence="3 4">
    <name type="scientific">Amycolatopsis pretoriensis</name>
    <dbReference type="NCBI Taxonomy" id="218821"/>
    <lineage>
        <taxon>Bacteria</taxon>
        <taxon>Bacillati</taxon>
        <taxon>Actinomycetota</taxon>
        <taxon>Actinomycetes</taxon>
        <taxon>Pseudonocardiales</taxon>
        <taxon>Pseudonocardiaceae</taxon>
        <taxon>Amycolatopsis</taxon>
    </lineage>
</organism>
<dbReference type="OrthoDB" id="113180at2"/>
<proteinExistence type="predicted"/>
<dbReference type="EMBL" id="FNUJ01000006">
    <property type="protein sequence ID" value="SEF33324.1"/>
    <property type="molecule type" value="Genomic_DNA"/>
</dbReference>
<dbReference type="InterPro" id="IPR017517">
    <property type="entry name" value="Maleyloyr_isom"/>
</dbReference>
<dbReference type="Pfam" id="PF11716">
    <property type="entry name" value="MDMPI_N"/>
    <property type="match status" value="1"/>
</dbReference>
<evidence type="ECO:0000259" key="2">
    <source>
        <dbReference type="Pfam" id="PF11716"/>
    </source>
</evidence>
<dbReference type="Gene3D" id="1.20.120.450">
    <property type="entry name" value="dinb family like domain"/>
    <property type="match status" value="1"/>
</dbReference>
<dbReference type="GO" id="GO:0046872">
    <property type="term" value="F:metal ion binding"/>
    <property type="evidence" value="ECO:0007669"/>
    <property type="project" value="InterPro"/>
</dbReference>
<dbReference type="InterPro" id="IPR024344">
    <property type="entry name" value="MDMPI_metal-binding"/>
</dbReference>
<dbReference type="NCBIfam" id="TIGR03084">
    <property type="entry name" value="TIGR03084 family metal-binding protein"/>
    <property type="match status" value="1"/>
</dbReference>
<dbReference type="STRING" id="218821.SAMN05421837_106732"/>
<dbReference type="Proteomes" id="UP000198878">
    <property type="component" value="Unassembled WGS sequence"/>
</dbReference>
<dbReference type="InterPro" id="IPR017518">
    <property type="entry name" value="CHP03084"/>
</dbReference>
<gene>
    <name evidence="3" type="ORF">SAMN05421837_106732</name>
</gene>
<dbReference type="RefSeq" id="WP_086677136.1">
    <property type="nucleotide sequence ID" value="NZ_FNUJ01000006.1"/>
</dbReference>
<name>A0A1H5R5L0_9PSEU</name>
<evidence type="ECO:0000259" key="1">
    <source>
        <dbReference type="Pfam" id="PF08608"/>
    </source>
</evidence>
<sequence length="265" mass="28741">MTDTTAVIADLTAEAAEVDALVAGLPEAGWDTPTAAPGWAVKHQIAHLAFIFRIAGLSAAQPEAFVQMTKAVASIGFEQAVEGALQEFIHDPAEVLLSRWRAERDAGIKALAAVPGDQLVPWLVNPLPPYVLACAGMMELFAHGQDVADALGVRRERTDRIKHLAGFAVRVRDFGYEARNLTPPAEEFRFELTAPSGALWTFGPADATQRVSGSAEDFCLLVTRRRHRYDLDIRAKGTLADQWLDIAQAYRGPAGQGRRPGQFNA</sequence>
<reference evidence="4" key="1">
    <citation type="submission" date="2016-10" db="EMBL/GenBank/DDBJ databases">
        <authorList>
            <person name="Varghese N."/>
            <person name="Submissions S."/>
        </authorList>
    </citation>
    <scope>NUCLEOTIDE SEQUENCE [LARGE SCALE GENOMIC DNA]</scope>
    <source>
        <strain evidence="4">DSM 44654</strain>
    </source>
</reference>
<feature type="domain" description="Mycothiol-dependent maleylpyruvate isomerase metal-binding" evidence="2">
    <location>
        <begin position="11"/>
        <end position="148"/>
    </location>
</feature>
<dbReference type="InterPro" id="IPR034660">
    <property type="entry name" value="DinB/YfiT-like"/>
</dbReference>
<protein>
    <submittedName>
        <fullName evidence="3">TIGR03084 family protein</fullName>
    </submittedName>
</protein>
<evidence type="ECO:0000313" key="4">
    <source>
        <dbReference type="Proteomes" id="UP000198878"/>
    </source>
</evidence>
<dbReference type="InterPro" id="IPR013917">
    <property type="entry name" value="tRNA_wybutosine-synth"/>
</dbReference>
<dbReference type="Pfam" id="PF08608">
    <property type="entry name" value="Wyosine_form"/>
    <property type="match status" value="1"/>
</dbReference>
<evidence type="ECO:0000313" key="3">
    <source>
        <dbReference type="EMBL" id="SEF33324.1"/>
    </source>
</evidence>
<dbReference type="SUPFAM" id="SSF109854">
    <property type="entry name" value="DinB/YfiT-like putative metalloenzymes"/>
    <property type="match status" value="1"/>
</dbReference>
<keyword evidence="4" id="KW-1185">Reference proteome</keyword>
<accession>A0A1H5R5L0</accession>
<dbReference type="AlphaFoldDB" id="A0A1H5R5L0"/>
<feature type="domain" description="tRNA wybutosine-synthesis" evidence="1">
    <location>
        <begin position="184"/>
        <end position="231"/>
    </location>
</feature>